<dbReference type="InterPro" id="IPR026961">
    <property type="entry name" value="PGG_dom"/>
</dbReference>
<evidence type="ECO:0000313" key="4">
    <source>
        <dbReference type="Proteomes" id="UP000813462"/>
    </source>
</evidence>
<gene>
    <name evidence="3" type="ORF">FEM48_Zijuj11G0142100</name>
</gene>
<accession>A0A978UJE6</accession>
<evidence type="ECO:0000256" key="1">
    <source>
        <dbReference type="SAM" id="Phobius"/>
    </source>
</evidence>
<organism evidence="3 4">
    <name type="scientific">Ziziphus jujuba var. spinosa</name>
    <dbReference type="NCBI Taxonomy" id="714518"/>
    <lineage>
        <taxon>Eukaryota</taxon>
        <taxon>Viridiplantae</taxon>
        <taxon>Streptophyta</taxon>
        <taxon>Embryophyta</taxon>
        <taxon>Tracheophyta</taxon>
        <taxon>Spermatophyta</taxon>
        <taxon>Magnoliopsida</taxon>
        <taxon>eudicotyledons</taxon>
        <taxon>Gunneridae</taxon>
        <taxon>Pentapetalae</taxon>
        <taxon>rosids</taxon>
        <taxon>fabids</taxon>
        <taxon>Rosales</taxon>
        <taxon>Rhamnaceae</taxon>
        <taxon>Paliureae</taxon>
        <taxon>Ziziphus</taxon>
    </lineage>
</organism>
<dbReference type="Proteomes" id="UP000813462">
    <property type="component" value="Unassembled WGS sequence"/>
</dbReference>
<feature type="domain" description="PGG" evidence="2">
    <location>
        <begin position="177"/>
        <end position="288"/>
    </location>
</feature>
<dbReference type="EMBL" id="JAEACU010000011">
    <property type="protein sequence ID" value="KAH7514927.1"/>
    <property type="molecule type" value="Genomic_DNA"/>
</dbReference>
<comment type="caution">
    <text evidence="3">The sequence shown here is derived from an EMBL/GenBank/DDBJ whole genome shotgun (WGS) entry which is preliminary data.</text>
</comment>
<keyword evidence="1" id="KW-1133">Transmembrane helix</keyword>
<dbReference type="GO" id="GO:0016020">
    <property type="term" value="C:membrane"/>
    <property type="evidence" value="ECO:0007669"/>
    <property type="project" value="TreeGrafter"/>
</dbReference>
<reference evidence="3" key="1">
    <citation type="journal article" date="2021" name="Front. Plant Sci.">
        <title>Chromosome-Scale Genome Assembly for Chinese Sour Jujube and Insights Into Its Genome Evolution and Domestication Signature.</title>
        <authorList>
            <person name="Shen L.-Y."/>
            <person name="Luo H."/>
            <person name="Wang X.-L."/>
            <person name="Wang X.-M."/>
            <person name="Qiu X.-J."/>
            <person name="Liu H."/>
            <person name="Zhou S.-S."/>
            <person name="Jia K.-H."/>
            <person name="Nie S."/>
            <person name="Bao Y.-T."/>
            <person name="Zhang R.-G."/>
            <person name="Yun Q.-Z."/>
            <person name="Chai Y.-H."/>
            <person name="Lu J.-Y."/>
            <person name="Li Y."/>
            <person name="Zhao S.-W."/>
            <person name="Mao J.-F."/>
            <person name="Jia S.-G."/>
            <person name="Mao Y.-M."/>
        </authorList>
    </citation>
    <scope>NUCLEOTIDE SEQUENCE</scope>
    <source>
        <strain evidence="3">AT0</strain>
        <tissue evidence="3">Leaf</tissue>
    </source>
</reference>
<evidence type="ECO:0000313" key="3">
    <source>
        <dbReference type="EMBL" id="KAH7514927.1"/>
    </source>
</evidence>
<dbReference type="AlphaFoldDB" id="A0A978UJE6"/>
<keyword evidence="1" id="KW-0812">Transmembrane</keyword>
<feature type="transmembrane region" description="Helical" evidence="1">
    <location>
        <begin position="225"/>
        <end position="248"/>
    </location>
</feature>
<evidence type="ECO:0000259" key="2">
    <source>
        <dbReference type="Pfam" id="PF13962"/>
    </source>
</evidence>
<dbReference type="PANTHER" id="PTHR24177:SF215">
    <property type="entry name" value="PGG DOMAIN-CONTAINING PROTEIN"/>
    <property type="match status" value="1"/>
</dbReference>
<keyword evidence="1" id="KW-0472">Membrane</keyword>
<feature type="transmembrane region" description="Helical" evidence="1">
    <location>
        <begin position="269"/>
        <end position="291"/>
    </location>
</feature>
<name>A0A978UJE6_ZIZJJ</name>
<protein>
    <recommendedName>
        <fullName evidence="2">PGG domain-containing protein</fullName>
    </recommendedName>
</protein>
<feature type="transmembrane region" description="Helical" evidence="1">
    <location>
        <begin position="186"/>
        <end position="205"/>
    </location>
</feature>
<proteinExistence type="predicted"/>
<sequence>MIDNIQIEKKKHGSSWKLAKLLIKKDKSWEKTDIKSDIGIISFGEKEGSGLEKAIVLGKKEDKEEKDDKIPPPLILANMTPLLITTSTGIEEIVNGILDEYPQAVKHMKIPMARLVRRIDDNGYTLLHHVADMTHYSGGMRIEINSIPLHHEPPQRWSNRRDFFEKSHAYLLQEAQNWLKRTSESCSVIAVLIAIVAFTVAYTILRGSDQSTGIPILHHHPFFVVFTFTDVLSLISSLTWVVTFISILTSPFRLQDFRKSFPQKLTQAFTFLFLAVAVTMMPFSATVILIIHMKKQWTTTIVYGVAIVPVTMFALLQFPLYAPFIGTVKHTLSIMKKVFPWNFLRLLVCKNQ</sequence>
<dbReference type="Pfam" id="PF13962">
    <property type="entry name" value="PGG"/>
    <property type="match status" value="1"/>
</dbReference>
<dbReference type="PANTHER" id="PTHR24177">
    <property type="entry name" value="CASKIN"/>
    <property type="match status" value="1"/>
</dbReference>
<feature type="transmembrane region" description="Helical" evidence="1">
    <location>
        <begin position="303"/>
        <end position="326"/>
    </location>
</feature>